<gene>
    <name evidence="2" type="ORF">CWE11_01160</name>
</gene>
<feature type="transmembrane region" description="Helical" evidence="1">
    <location>
        <begin position="62"/>
        <end position="86"/>
    </location>
</feature>
<name>A0A432WRQ9_9GAMM</name>
<keyword evidence="3" id="KW-1185">Reference proteome</keyword>
<dbReference type="InterPro" id="IPR021296">
    <property type="entry name" value="DUF2868"/>
</dbReference>
<keyword evidence="1" id="KW-1133">Transmembrane helix</keyword>
<feature type="transmembrane region" description="Helical" evidence="1">
    <location>
        <begin position="245"/>
        <end position="270"/>
    </location>
</feature>
<evidence type="ECO:0008006" key="4">
    <source>
        <dbReference type="Google" id="ProtNLM"/>
    </source>
</evidence>
<evidence type="ECO:0000313" key="2">
    <source>
        <dbReference type="EMBL" id="RUO36455.1"/>
    </source>
</evidence>
<dbReference type="Proteomes" id="UP000288405">
    <property type="component" value="Unassembled WGS sequence"/>
</dbReference>
<dbReference type="EMBL" id="PIPM01000001">
    <property type="protein sequence ID" value="RUO36455.1"/>
    <property type="molecule type" value="Genomic_DNA"/>
</dbReference>
<keyword evidence="1" id="KW-0812">Transmembrane</keyword>
<reference evidence="2 3" key="1">
    <citation type="journal article" date="2011" name="Front. Microbiol.">
        <title>Genomic signatures of strain selection and enhancement in Bacillus atrophaeus var. globigii, a historical biowarfare simulant.</title>
        <authorList>
            <person name="Gibbons H.S."/>
            <person name="Broomall S.M."/>
            <person name="McNew L.A."/>
            <person name="Daligault H."/>
            <person name="Chapman C."/>
            <person name="Bruce D."/>
            <person name="Karavis M."/>
            <person name="Krepps M."/>
            <person name="McGregor P.A."/>
            <person name="Hong C."/>
            <person name="Park K.H."/>
            <person name="Akmal A."/>
            <person name="Feldman A."/>
            <person name="Lin J.S."/>
            <person name="Chang W.E."/>
            <person name="Higgs B.W."/>
            <person name="Demirev P."/>
            <person name="Lindquist J."/>
            <person name="Liem A."/>
            <person name="Fochler E."/>
            <person name="Read T.D."/>
            <person name="Tapia R."/>
            <person name="Johnson S."/>
            <person name="Bishop-Lilly K.A."/>
            <person name="Detter C."/>
            <person name="Han C."/>
            <person name="Sozhamannan S."/>
            <person name="Rosenzweig C.N."/>
            <person name="Skowronski E.W."/>
        </authorList>
    </citation>
    <scope>NUCLEOTIDE SEQUENCE [LARGE SCALE GENOMIC DNA]</scope>
    <source>
        <strain evidence="2 3">GYP-17</strain>
    </source>
</reference>
<dbReference type="Pfam" id="PF11067">
    <property type="entry name" value="DUF2868"/>
    <property type="match status" value="1"/>
</dbReference>
<protein>
    <recommendedName>
        <fullName evidence="4">DUF2868 domain-containing protein</fullName>
    </recommendedName>
</protein>
<feature type="transmembrane region" description="Helical" evidence="1">
    <location>
        <begin position="98"/>
        <end position="120"/>
    </location>
</feature>
<evidence type="ECO:0000313" key="3">
    <source>
        <dbReference type="Proteomes" id="UP000288405"/>
    </source>
</evidence>
<feature type="transmembrane region" description="Helical" evidence="1">
    <location>
        <begin position="165"/>
        <end position="193"/>
    </location>
</feature>
<proteinExistence type="predicted"/>
<sequence>MRAAVVTEIIRLREIEEGALDDQSVLAPARKQPTFTEKVTERARLLAIQTGDLEAYAHLIRAVTWVLILVCGFGILTGLGLVSSAISSDGAVQVPMALFALVGVNFIMLVIWGILFAAALRGDDVRSRGITRIFWEPLTRGAFGSGRTRAARAFLNVLQQRRADLVLFSLLSHVFWSLVALVGLFVCLVFFAFRAHGFVWETTILSETTIHNLIAFFAWLPARFGVPEPAWSDGVFSATIRETGYWLLSVITLYAVIPRLFFAALFWGIFGWQLRVLAIDLTSPGISSLRPRLEFTGHSVVDPAPDSIAAAHGRACERTFEPDVIVSLDHEPDLTSLQNDTRYWGVIDGAQTRDAFLSRLATGLECKVRMRVDSRLSPDRGSLRILSQIARVCLLQVDLTFPLDKERVSAWHEALDASQITVLENVDDI</sequence>
<dbReference type="AlphaFoldDB" id="A0A432WRQ9"/>
<accession>A0A432WRQ9</accession>
<comment type="caution">
    <text evidence="2">The sequence shown here is derived from an EMBL/GenBank/DDBJ whole genome shotgun (WGS) entry which is preliminary data.</text>
</comment>
<evidence type="ECO:0000256" key="1">
    <source>
        <dbReference type="SAM" id="Phobius"/>
    </source>
</evidence>
<organism evidence="2 3">
    <name type="scientific">Aliidiomarina sanyensis</name>
    <dbReference type="NCBI Taxonomy" id="1249555"/>
    <lineage>
        <taxon>Bacteria</taxon>
        <taxon>Pseudomonadati</taxon>
        <taxon>Pseudomonadota</taxon>
        <taxon>Gammaproteobacteria</taxon>
        <taxon>Alteromonadales</taxon>
        <taxon>Idiomarinaceae</taxon>
        <taxon>Aliidiomarina</taxon>
    </lineage>
</organism>
<keyword evidence="1" id="KW-0472">Membrane</keyword>